<keyword evidence="3" id="KW-0539">Nucleus</keyword>
<feature type="region of interest" description="Disordered" evidence="5">
    <location>
        <begin position="721"/>
        <end position="808"/>
    </location>
</feature>
<feature type="region of interest" description="Disordered" evidence="5">
    <location>
        <begin position="164"/>
        <end position="207"/>
    </location>
</feature>
<evidence type="ECO:0000256" key="2">
    <source>
        <dbReference type="ARBA" id="ARBA00005907"/>
    </source>
</evidence>
<dbReference type="PANTHER" id="PTHR12687">
    <property type="entry name" value="NUCLEOLAR COMPLEX 2 AND RAD4-RELATED"/>
    <property type="match status" value="1"/>
</dbReference>
<organism evidence="6 7">
    <name type="scientific">Diaphorina citri</name>
    <name type="common">Asian citrus psyllid</name>
    <dbReference type="NCBI Taxonomy" id="121845"/>
    <lineage>
        <taxon>Eukaryota</taxon>
        <taxon>Metazoa</taxon>
        <taxon>Ecdysozoa</taxon>
        <taxon>Arthropoda</taxon>
        <taxon>Hexapoda</taxon>
        <taxon>Insecta</taxon>
        <taxon>Pterygota</taxon>
        <taxon>Neoptera</taxon>
        <taxon>Paraneoptera</taxon>
        <taxon>Hemiptera</taxon>
        <taxon>Sternorrhyncha</taxon>
        <taxon>Psylloidea</taxon>
        <taxon>Psyllidae</taxon>
        <taxon>Diaphorininae</taxon>
        <taxon>Diaphorina</taxon>
    </lineage>
</organism>
<dbReference type="Proteomes" id="UP000079169">
    <property type="component" value="Unplaced"/>
</dbReference>
<dbReference type="GO" id="GO:0005654">
    <property type="term" value="C:nucleoplasm"/>
    <property type="evidence" value="ECO:0007669"/>
    <property type="project" value="TreeGrafter"/>
</dbReference>
<dbReference type="GO" id="GO:0042393">
    <property type="term" value="F:histone binding"/>
    <property type="evidence" value="ECO:0007669"/>
    <property type="project" value="TreeGrafter"/>
</dbReference>
<sequence length="826" mass="95173">MVVADTMGKAKKSRLPKQKPLKQKVLCDLESDDDEDMDEEEEVSGRNFLDQEAEEDNEFDADTNSEDDSFINDEESDSDDDSNFIDEEAKEDNRLDNDSEVEEEEEEEVDEGEENDEDDEEEEEDDDIEDSKDHKMNLKKLKNMDPEFYKYLQENDRELLNFGASSDEEEDDDEDEDKEGGTHVPPEELEGHSDESDFEEDATGGEYIEDGTVRKVTLAMVDKWRGDLQTKGKPLQTIAIVTKAFHAALYRILEEDDDQPAKFKVEGGGIFNAVVQLCVVELKPAVLRLLKLPSDSTKLGVENNKMLPRVKALLKHYMVDLIKLLGAVSSPDIVSVLLKHLHGMLMFLPALSFNFKPLLRQLVSLWSQSEDETVRIISFLNLLRLTVNNKRKHLENVLMRMKLSYIGNSKFVSPSTLPNINFMRSSLAEMFSLDESVAYTHAFLYIRQLAIHLRNAITLHTKQAYQTVYNWQYLAALKLWTNLLTSSYANNKKQLSTLLYPVIQIIIGVIKLIPTSTYFPLRFHCIDMLNQISSETGVFIPTAPLILEVFQIYDLNKKHSKVSMKPLDFTCILRLNKIHLVENGFKTTVVDLVYQHLLNYMQVESTRISFPDLCIPVVLQLRAFVKSSKVPNYSRKIKQLLDKIEETSRRVEEERRKASLSLSNRDGIKVWERGLKAKGTPLMSFYLTWKKLNDQREAKKYTDNENLADFKLPTLKRSLPKDKKVRNEEDGPVDLFPSDDEDDDIGFGDDSEEEELDAGEDMEEEHKEPEKKKRKRDKNKNRKKKDKKVKWNGEKEKNVEVEEDNGEVIGDNVKDTVVDFKVSKFK</sequence>
<dbReference type="GO" id="GO:0030690">
    <property type="term" value="C:Noc1p-Noc2p complex"/>
    <property type="evidence" value="ECO:0007669"/>
    <property type="project" value="TreeGrafter"/>
</dbReference>
<dbReference type="RefSeq" id="XP_026682156.1">
    <property type="nucleotide sequence ID" value="XM_026826355.1"/>
</dbReference>
<feature type="compositionally biased region" description="Basic residues" evidence="5">
    <location>
        <begin position="9"/>
        <end position="22"/>
    </location>
</feature>
<dbReference type="PANTHER" id="PTHR12687:SF4">
    <property type="entry name" value="NUCLEOLAR COMPLEX PROTEIN 2 HOMOLOG"/>
    <property type="match status" value="1"/>
</dbReference>
<dbReference type="GO" id="GO:0003714">
    <property type="term" value="F:transcription corepressor activity"/>
    <property type="evidence" value="ECO:0007669"/>
    <property type="project" value="TreeGrafter"/>
</dbReference>
<evidence type="ECO:0000256" key="3">
    <source>
        <dbReference type="ARBA" id="ARBA00023242"/>
    </source>
</evidence>
<dbReference type="Pfam" id="PF03715">
    <property type="entry name" value="Noc2"/>
    <property type="match status" value="1"/>
</dbReference>
<name>A0A3Q0J126_DIACI</name>
<dbReference type="GO" id="GO:0000122">
    <property type="term" value="P:negative regulation of transcription by RNA polymerase II"/>
    <property type="evidence" value="ECO:0007669"/>
    <property type="project" value="TreeGrafter"/>
</dbReference>
<feature type="compositionally biased region" description="Acidic residues" evidence="5">
    <location>
        <begin position="29"/>
        <end position="42"/>
    </location>
</feature>
<dbReference type="STRING" id="121845.A0A3Q0J126"/>
<reference evidence="7" key="1">
    <citation type="submission" date="2025-08" db="UniProtKB">
        <authorList>
            <consortium name="RefSeq"/>
        </authorList>
    </citation>
    <scope>IDENTIFICATION</scope>
</reference>
<dbReference type="GO" id="GO:0030691">
    <property type="term" value="C:Noc2p-Noc3p complex"/>
    <property type="evidence" value="ECO:0007669"/>
    <property type="project" value="TreeGrafter"/>
</dbReference>
<dbReference type="InterPro" id="IPR016024">
    <property type="entry name" value="ARM-type_fold"/>
</dbReference>
<feature type="compositionally biased region" description="Acidic residues" evidence="5">
    <location>
        <begin position="51"/>
        <end position="90"/>
    </location>
</feature>
<dbReference type="InterPro" id="IPR005343">
    <property type="entry name" value="Noc2"/>
</dbReference>
<feature type="compositionally biased region" description="Acidic residues" evidence="5">
    <location>
        <begin position="166"/>
        <end position="178"/>
    </location>
</feature>
<feature type="compositionally biased region" description="Acidic residues" evidence="5">
    <location>
        <begin position="737"/>
        <end position="763"/>
    </location>
</feature>
<gene>
    <name evidence="7" type="primary">LOC103513047</name>
</gene>
<feature type="compositionally biased region" description="Basic residues" evidence="5">
    <location>
        <begin position="772"/>
        <end position="788"/>
    </location>
</feature>
<feature type="region of interest" description="Disordered" evidence="5">
    <location>
        <begin position="1"/>
        <end position="144"/>
    </location>
</feature>
<comment type="subcellular location">
    <subcellularLocation>
        <location evidence="1">Nucleus</location>
    </subcellularLocation>
</comment>
<keyword evidence="6" id="KW-1185">Reference proteome</keyword>
<evidence type="ECO:0000256" key="5">
    <source>
        <dbReference type="SAM" id="MobiDB-lite"/>
    </source>
</evidence>
<feature type="compositionally biased region" description="Basic and acidic residues" evidence="5">
    <location>
        <begin position="131"/>
        <end position="144"/>
    </location>
</feature>
<dbReference type="SUPFAM" id="SSF48371">
    <property type="entry name" value="ARM repeat"/>
    <property type="match status" value="1"/>
</dbReference>
<feature type="coiled-coil region" evidence="4">
    <location>
        <begin position="630"/>
        <end position="661"/>
    </location>
</feature>
<dbReference type="GeneID" id="103513047"/>
<evidence type="ECO:0000256" key="1">
    <source>
        <dbReference type="ARBA" id="ARBA00004123"/>
    </source>
</evidence>
<evidence type="ECO:0000313" key="6">
    <source>
        <dbReference type="Proteomes" id="UP000079169"/>
    </source>
</evidence>
<comment type="similarity">
    <text evidence="2">Belongs to the NOC2 family.</text>
</comment>
<evidence type="ECO:0000256" key="4">
    <source>
        <dbReference type="SAM" id="Coils"/>
    </source>
</evidence>
<dbReference type="CTD" id="35386"/>
<dbReference type="GO" id="GO:0042273">
    <property type="term" value="P:ribosomal large subunit biogenesis"/>
    <property type="evidence" value="ECO:0007669"/>
    <property type="project" value="TreeGrafter"/>
</dbReference>
<dbReference type="KEGG" id="dci:103513047"/>
<feature type="compositionally biased region" description="Acidic residues" evidence="5">
    <location>
        <begin position="98"/>
        <end position="130"/>
    </location>
</feature>
<dbReference type="GO" id="GO:0005730">
    <property type="term" value="C:nucleolus"/>
    <property type="evidence" value="ECO:0007669"/>
    <property type="project" value="TreeGrafter"/>
</dbReference>
<protein>
    <submittedName>
        <fullName evidence="7">Nucleolar complex protein 2 homolog</fullName>
    </submittedName>
</protein>
<feature type="compositionally biased region" description="Acidic residues" evidence="5">
    <location>
        <begin position="196"/>
        <end position="207"/>
    </location>
</feature>
<keyword evidence="4" id="KW-0175">Coiled coil</keyword>
<feature type="compositionally biased region" description="Basic and acidic residues" evidence="5">
    <location>
        <begin position="789"/>
        <end position="800"/>
    </location>
</feature>
<feature type="compositionally biased region" description="Basic and acidic residues" evidence="5">
    <location>
        <begin position="179"/>
        <end position="195"/>
    </location>
</feature>
<proteinExistence type="inferred from homology"/>
<accession>A0A3Q0J126</accession>
<evidence type="ECO:0000313" key="7">
    <source>
        <dbReference type="RefSeq" id="XP_026682156.1"/>
    </source>
</evidence>
<dbReference type="PaxDb" id="121845-A0A3Q0J126"/>
<dbReference type="AlphaFoldDB" id="A0A3Q0J126"/>